<dbReference type="PROSITE" id="PS50294">
    <property type="entry name" value="WD_REPEATS_REGION"/>
    <property type="match status" value="1"/>
</dbReference>
<dbReference type="PROSITE" id="PS50082">
    <property type="entry name" value="WD_REPEATS_2"/>
    <property type="match status" value="1"/>
</dbReference>
<accession>A0A8E2EKL1</accession>
<keyword evidence="5" id="KW-1185">Reference proteome</keyword>
<keyword evidence="1 3" id="KW-0853">WD repeat</keyword>
<dbReference type="PANTHER" id="PTHR19848">
    <property type="entry name" value="WD40 REPEAT PROTEIN"/>
    <property type="match status" value="1"/>
</dbReference>
<name>A0A8E2EKL1_9PEZI</name>
<dbReference type="SMART" id="SM00320">
    <property type="entry name" value="WD40"/>
    <property type="match status" value="1"/>
</dbReference>
<evidence type="ECO:0000313" key="5">
    <source>
        <dbReference type="Proteomes" id="UP000250266"/>
    </source>
</evidence>
<dbReference type="Gene3D" id="2.130.10.10">
    <property type="entry name" value="YVTN repeat-like/Quinoprotein amine dehydrogenase"/>
    <property type="match status" value="1"/>
</dbReference>
<feature type="repeat" description="WD" evidence="3">
    <location>
        <begin position="32"/>
        <end position="68"/>
    </location>
</feature>
<evidence type="ECO:0000256" key="3">
    <source>
        <dbReference type="PROSITE-ProRule" id="PRU00221"/>
    </source>
</evidence>
<feature type="non-terminal residue" evidence="4">
    <location>
        <position position="1"/>
    </location>
</feature>
<dbReference type="InterPro" id="IPR015943">
    <property type="entry name" value="WD40/YVTN_repeat-like_dom_sf"/>
</dbReference>
<evidence type="ECO:0000256" key="2">
    <source>
        <dbReference type="ARBA" id="ARBA00022737"/>
    </source>
</evidence>
<dbReference type="PANTHER" id="PTHR19848:SF8">
    <property type="entry name" value="F-BOX AND WD REPEAT DOMAIN CONTAINING 7"/>
    <property type="match status" value="1"/>
</dbReference>
<gene>
    <name evidence="4" type="ORF">K432DRAFT_260118</name>
</gene>
<feature type="non-terminal residue" evidence="4">
    <location>
        <position position="68"/>
    </location>
</feature>
<dbReference type="OrthoDB" id="538223at2759"/>
<evidence type="ECO:0000313" key="4">
    <source>
        <dbReference type="EMBL" id="OCK85523.1"/>
    </source>
</evidence>
<keyword evidence="2" id="KW-0677">Repeat</keyword>
<sequence>FSPDGKLVASASGDMTVRLLWDPASGQARVTLKGHTDGVSAVAFSPDGKLVASASSDKTVRLWDPATG</sequence>
<dbReference type="AlphaFoldDB" id="A0A8E2EKL1"/>
<dbReference type="Pfam" id="PF00400">
    <property type="entry name" value="WD40"/>
    <property type="match status" value="2"/>
</dbReference>
<dbReference type="EMBL" id="KV744817">
    <property type="protein sequence ID" value="OCK85523.1"/>
    <property type="molecule type" value="Genomic_DNA"/>
</dbReference>
<evidence type="ECO:0000256" key="1">
    <source>
        <dbReference type="ARBA" id="ARBA00022574"/>
    </source>
</evidence>
<dbReference type="InterPro" id="IPR001680">
    <property type="entry name" value="WD40_rpt"/>
</dbReference>
<reference evidence="4 5" key="1">
    <citation type="journal article" date="2016" name="Nat. Commun.">
        <title>Ectomycorrhizal ecology is imprinted in the genome of the dominant symbiotic fungus Cenococcum geophilum.</title>
        <authorList>
            <consortium name="DOE Joint Genome Institute"/>
            <person name="Peter M."/>
            <person name="Kohler A."/>
            <person name="Ohm R.A."/>
            <person name="Kuo A."/>
            <person name="Krutzmann J."/>
            <person name="Morin E."/>
            <person name="Arend M."/>
            <person name="Barry K.W."/>
            <person name="Binder M."/>
            <person name="Choi C."/>
            <person name="Clum A."/>
            <person name="Copeland A."/>
            <person name="Grisel N."/>
            <person name="Haridas S."/>
            <person name="Kipfer T."/>
            <person name="LaButti K."/>
            <person name="Lindquist E."/>
            <person name="Lipzen A."/>
            <person name="Maire R."/>
            <person name="Meier B."/>
            <person name="Mihaltcheva S."/>
            <person name="Molinier V."/>
            <person name="Murat C."/>
            <person name="Poggeler S."/>
            <person name="Quandt C.A."/>
            <person name="Sperisen C."/>
            <person name="Tritt A."/>
            <person name="Tisserant E."/>
            <person name="Crous P.W."/>
            <person name="Henrissat B."/>
            <person name="Nehls U."/>
            <person name="Egli S."/>
            <person name="Spatafora J.W."/>
            <person name="Grigoriev I.V."/>
            <person name="Martin F.M."/>
        </authorList>
    </citation>
    <scope>NUCLEOTIDE SEQUENCE [LARGE SCALE GENOMIC DNA]</scope>
    <source>
        <strain evidence="4 5">CBS 459.81</strain>
    </source>
</reference>
<protein>
    <submittedName>
        <fullName evidence="4">WD40 repeat-like protein</fullName>
    </submittedName>
</protein>
<organism evidence="4 5">
    <name type="scientific">Lepidopterella palustris CBS 459.81</name>
    <dbReference type="NCBI Taxonomy" id="1314670"/>
    <lineage>
        <taxon>Eukaryota</taxon>
        <taxon>Fungi</taxon>
        <taxon>Dikarya</taxon>
        <taxon>Ascomycota</taxon>
        <taxon>Pezizomycotina</taxon>
        <taxon>Dothideomycetes</taxon>
        <taxon>Pleosporomycetidae</taxon>
        <taxon>Mytilinidiales</taxon>
        <taxon>Argynnaceae</taxon>
        <taxon>Lepidopterella</taxon>
    </lineage>
</organism>
<dbReference type="SUPFAM" id="SSF50978">
    <property type="entry name" value="WD40 repeat-like"/>
    <property type="match status" value="1"/>
</dbReference>
<proteinExistence type="predicted"/>
<dbReference type="Proteomes" id="UP000250266">
    <property type="component" value="Unassembled WGS sequence"/>
</dbReference>
<dbReference type="InterPro" id="IPR036322">
    <property type="entry name" value="WD40_repeat_dom_sf"/>
</dbReference>